<dbReference type="Proteomes" id="UP001497516">
    <property type="component" value="Chromosome 10"/>
</dbReference>
<evidence type="ECO:0000313" key="3">
    <source>
        <dbReference type="Proteomes" id="UP001497516"/>
    </source>
</evidence>
<accession>A0AAV2CRI7</accession>
<feature type="domain" description="MAT1 centre" evidence="1">
    <location>
        <begin position="9"/>
        <end position="102"/>
    </location>
</feature>
<reference evidence="2 3" key="1">
    <citation type="submission" date="2024-04" db="EMBL/GenBank/DDBJ databases">
        <authorList>
            <person name="Fracassetti M."/>
        </authorList>
    </citation>
    <scope>NUCLEOTIDE SEQUENCE [LARGE SCALE GENOMIC DNA]</scope>
</reference>
<organism evidence="2 3">
    <name type="scientific">Linum trigynum</name>
    <dbReference type="NCBI Taxonomy" id="586398"/>
    <lineage>
        <taxon>Eukaryota</taxon>
        <taxon>Viridiplantae</taxon>
        <taxon>Streptophyta</taxon>
        <taxon>Embryophyta</taxon>
        <taxon>Tracheophyta</taxon>
        <taxon>Spermatophyta</taxon>
        <taxon>Magnoliopsida</taxon>
        <taxon>eudicotyledons</taxon>
        <taxon>Gunneridae</taxon>
        <taxon>Pentapetalae</taxon>
        <taxon>rosids</taxon>
        <taxon>fabids</taxon>
        <taxon>Malpighiales</taxon>
        <taxon>Linaceae</taxon>
        <taxon>Linum</taxon>
    </lineage>
</organism>
<name>A0AAV2CRI7_9ROSI</name>
<dbReference type="GO" id="GO:0005675">
    <property type="term" value="C:transcription factor TFIIH holo complex"/>
    <property type="evidence" value="ECO:0007669"/>
    <property type="project" value="TreeGrafter"/>
</dbReference>
<proteinExistence type="predicted"/>
<dbReference type="AlphaFoldDB" id="A0AAV2CRI7"/>
<protein>
    <recommendedName>
        <fullName evidence="1">MAT1 centre domain-containing protein</fullName>
    </recommendedName>
</protein>
<keyword evidence="3" id="KW-1185">Reference proteome</keyword>
<evidence type="ECO:0000259" key="1">
    <source>
        <dbReference type="Pfam" id="PF06391"/>
    </source>
</evidence>
<gene>
    <name evidence="2" type="ORF">LTRI10_LOCUS6208</name>
</gene>
<sequence length="179" mass="20099">MGVGNNNPKEIAIRRNISSIFNKREEDFPSLTEYNDYLEEVEDMIVNLVSNPDTQATEAIKARIEEYKIENAEQIMLNQARKAEEYAKALAACKGLPQQTDTELNSQAMLGIETTGQYAPIMATGQPLPMGQPGSIWGDGHDDEEMMRLRTERGSRAGGWTAELSRKRSLEEAFTTIWI</sequence>
<dbReference type="PANTHER" id="PTHR12683:SF13">
    <property type="entry name" value="CDK-ACTIVATING KINASE ASSEMBLY FACTOR MAT1"/>
    <property type="match status" value="1"/>
</dbReference>
<dbReference type="GO" id="GO:0006281">
    <property type="term" value="P:DNA repair"/>
    <property type="evidence" value="ECO:0007669"/>
    <property type="project" value="TreeGrafter"/>
</dbReference>
<dbReference type="Pfam" id="PF06391">
    <property type="entry name" value="MAT1"/>
    <property type="match status" value="1"/>
</dbReference>
<evidence type="ECO:0000313" key="2">
    <source>
        <dbReference type="EMBL" id="CAL1358671.1"/>
    </source>
</evidence>
<dbReference type="PANTHER" id="PTHR12683">
    <property type="entry name" value="CDK-ACTIVATING KINASE ASSEMBLY FACTOR MAT1"/>
    <property type="match status" value="1"/>
</dbReference>
<dbReference type="InterPro" id="IPR015877">
    <property type="entry name" value="MAT1_centre"/>
</dbReference>
<dbReference type="EMBL" id="OZ034814">
    <property type="protein sequence ID" value="CAL1358671.1"/>
    <property type="molecule type" value="Genomic_DNA"/>
</dbReference>
<dbReference type="GO" id="GO:0006357">
    <property type="term" value="P:regulation of transcription by RNA polymerase II"/>
    <property type="evidence" value="ECO:0007669"/>
    <property type="project" value="TreeGrafter"/>
</dbReference>